<name>A0ACB0F7E6_RANTA</name>
<evidence type="ECO:0000313" key="1">
    <source>
        <dbReference type="EMBL" id="CAI9708642.1"/>
    </source>
</evidence>
<sequence>MLVCTPYMSAPLYLAHRTGLARELNEGDTAACSKLEDQDTCCLRAAQGANPPASELLLAAGPAPSQLFLLPQPLIAVSRSILASLEGERGFILLLLRKPRSVSVTCALKQSSSPRGSSGPLWLLKKEGPPLCAGCPYPQCRTPEARPQRGVPAASQLY</sequence>
<accession>A0ACB0F7E6</accession>
<protein>
    <submittedName>
        <fullName evidence="1">Uncharacterized protein</fullName>
    </submittedName>
</protein>
<reference evidence="1" key="1">
    <citation type="submission" date="2023-05" db="EMBL/GenBank/DDBJ databases">
        <authorList>
            <consortium name="ELIXIR-Norway"/>
        </authorList>
    </citation>
    <scope>NUCLEOTIDE SEQUENCE</scope>
</reference>
<evidence type="ECO:0000313" key="2">
    <source>
        <dbReference type="Proteomes" id="UP001162501"/>
    </source>
</evidence>
<dbReference type="Proteomes" id="UP001162501">
    <property type="component" value="Chromosome 33"/>
</dbReference>
<gene>
    <name evidence="1" type="ORF">MRATA1EN3_LOCUS19855</name>
</gene>
<dbReference type="EMBL" id="OX596117">
    <property type="protein sequence ID" value="CAI9708642.1"/>
    <property type="molecule type" value="Genomic_DNA"/>
</dbReference>
<proteinExistence type="predicted"/>
<organism evidence="1 2">
    <name type="scientific">Rangifer tarandus platyrhynchus</name>
    <name type="common">Svalbard reindeer</name>
    <dbReference type="NCBI Taxonomy" id="3082113"/>
    <lineage>
        <taxon>Eukaryota</taxon>
        <taxon>Metazoa</taxon>
        <taxon>Chordata</taxon>
        <taxon>Craniata</taxon>
        <taxon>Vertebrata</taxon>
        <taxon>Euteleostomi</taxon>
        <taxon>Mammalia</taxon>
        <taxon>Eutheria</taxon>
        <taxon>Laurasiatheria</taxon>
        <taxon>Artiodactyla</taxon>
        <taxon>Ruminantia</taxon>
        <taxon>Pecora</taxon>
        <taxon>Cervidae</taxon>
        <taxon>Odocoileinae</taxon>
        <taxon>Rangifer</taxon>
    </lineage>
</organism>